<evidence type="ECO:0000256" key="4">
    <source>
        <dbReference type="ARBA" id="ARBA00012746"/>
    </source>
</evidence>
<evidence type="ECO:0000256" key="13">
    <source>
        <dbReference type="HAMAP-Rule" id="MF_00345"/>
    </source>
</evidence>
<keyword evidence="6 13" id="KW-0436">Ligase</keyword>
<evidence type="ECO:0000256" key="6">
    <source>
        <dbReference type="ARBA" id="ARBA00022598"/>
    </source>
</evidence>
<dbReference type="EMBL" id="CP146016">
    <property type="protein sequence ID" value="WWQ59753.1"/>
    <property type="molecule type" value="Genomic_DNA"/>
</dbReference>
<dbReference type="Gene3D" id="3.30.300.10">
    <property type="match status" value="2"/>
</dbReference>
<dbReference type="InterPro" id="IPR014729">
    <property type="entry name" value="Rossmann-like_a/b/a_fold"/>
</dbReference>
<comment type="function">
    <text evidence="1 13">Catalyzes the synthesis of GMP from XMP.</text>
</comment>
<name>A0AAX4KY28_9CREN</name>
<proteinExistence type="inferred from homology"/>
<evidence type="ECO:0000313" key="17">
    <source>
        <dbReference type="Proteomes" id="UP001432202"/>
    </source>
</evidence>
<dbReference type="GeneID" id="89337050"/>
<dbReference type="CDD" id="cd01997">
    <property type="entry name" value="GMP_synthase_C"/>
    <property type="match status" value="1"/>
</dbReference>
<evidence type="ECO:0000256" key="8">
    <source>
        <dbReference type="ARBA" id="ARBA00022749"/>
    </source>
</evidence>
<evidence type="ECO:0000259" key="15">
    <source>
        <dbReference type="PROSITE" id="PS51553"/>
    </source>
</evidence>
<dbReference type="Gene3D" id="3.40.50.620">
    <property type="entry name" value="HUPs"/>
    <property type="match status" value="1"/>
</dbReference>
<sequence>MFDPASFIEEIKPQLMEKIANEKVLAAVSGGVDSTTAAVLAYKILGERVIPVLIDTGFLRKNEAEKVRSYLKQILPNFIVIDKKELFISALEGMWDAEEKRKKFRELFYSTIASLMKQFNAKYLMQGTIAADWVETQGGIKTQHNVLVQIGINTERQWGFTLIEPLADLYKNEVRELARYLGLPREISERQPFPGPGLLVRAVGKLTREKLEVVREANDIVERYLDNLGYSQYFGVAFESNGKWVTLDGIKVFLYETRATGVKGDVRAYGNVAKVECEDITDVKSTVDLLVKYDITHVLCILDERDSGKYSVAIRAVVTEDFMTADYARIPLDILQKISSEILQKIPMVKEVLYDVTSKPPATIEFE</sequence>
<evidence type="ECO:0000256" key="1">
    <source>
        <dbReference type="ARBA" id="ARBA00002332"/>
    </source>
</evidence>
<evidence type="ECO:0000256" key="10">
    <source>
        <dbReference type="ARBA" id="ARBA00022840"/>
    </source>
</evidence>
<evidence type="ECO:0000256" key="9">
    <source>
        <dbReference type="ARBA" id="ARBA00022755"/>
    </source>
</evidence>
<evidence type="ECO:0000256" key="2">
    <source>
        <dbReference type="ARBA" id="ARBA00005153"/>
    </source>
</evidence>
<dbReference type="EC" id="6.3.5.2" evidence="4 13"/>
<keyword evidence="8 13" id="KW-0332">GMP biosynthesis</keyword>
<dbReference type="PANTHER" id="PTHR11922:SF2">
    <property type="entry name" value="GMP SYNTHASE [GLUTAMINE-HYDROLYZING]"/>
    <property type="match status" value="1"/>
</dbReference>
<dbReference type="GO" id="GO:0003921">
    <property type="term" value="F:GMP synthase activity"/>
    <property type="evidence" value="ECO:0007669"/>
    <property type="project" value="InterPro"/>
</dbReference>
<dbReference type="Pfam" id="PF02540">
    <property type="entry name" value="NAD_synthase"/>
    <property type="match status" value="1"/>
</dbReference>
<dbReference type="HAMAP" id="MF_00345">
    <property type="entry name" value="GMP_synthase_B"/>
    <property type="match status" value="1"/>
</dbReference>
<keyword evidence="17" id="KW-1185">Reference proteome</keyword>
<keyword evidence="9 13" id="KW-0658">Purine biosynthesis</keyword>
<dbReference type="AlphaFoldDB" id="A0AAX4KY28"/>
<evidence type="ECO:0000256" key="7">
    <source>
        <dbReference type="ARBA" id="ARBA00022741"/>
    </source>
</evidence>
<dbReference type="Pfam" id="PF00958">
    <property type="entry name" value="GMP_synt_C"/>
    <property type="match status" value="1"/>
</dbReference>
<protein>
    <recommendedName>
        <fullName evidence="5 13">GMP synthase [glutamine-hydrolyzing] subunit B</fullName>
        <ecNumber evidence="4 13">6.3.5.2</ecNumber>
    </recommendedName>
    <alternativeName>
        <fullName evidence="11 13">GMP synthetase</fullName>
    </alternativeName>
</protein>
<keyword evidence="7 13" id="KW-0547">Nucleotide-binding</keyword>
<evidence type="ECO:0000256" key="3">
    <source>
        <dbReference type="ARBA" id="ARBA00011264"/>
    </source>
</evidence>
<accession>A0AAX4KY28</accession>
<dbReference type="SUPFAM" id="SSF52402">
    <property type="entry name" value="Adenine nucleotide alpha hydrolases-like"/>
    <property type="match status" value="1"/>
</dbReference>
<dbReference type="PROSITE" id="PS51553">
    <property type="entry name" value="GMPS_ATP_PPASE"/>
    <property type="match status" value="1"/>
</dbReference>
<dbReference type="PANTHER" id="PTHR11922">
    <property type="entry name" value="GMP SYNTHASE-RELATED"/>
    <property type="match status" value="1"/>
</dbReference>
<gene>
    <name evidence="13" type="primary">guaAB</name>
    <name evidence="16" type="ORF">V6M85_09735</name>
</gene>
<dbReference type="SUPFAM" id="SSF54810">
    <property type="entry name" value="GMP synthetase C-terminal dimerisation domain"/>
    <property type="match status" value="1"/>
</dbReference>
<evidence type="ECO:0000256" key="5">
    <source>
        <dbReference type="ARBA" id="ARBA00022411"/>
    </source>
</evidence>
<comment type="pathway">
    <text evidence="2 13">Purine metabolism; GMP biosynthesis; GMP from XMP (L-Gln route): step 1/1.</text>
</comment>
<feature type="domain" description="GMPS ATP-PPase" evidence="15">
    <location>
        <begin position="2"/>
        <end position="190"/>
    </location>
</feature>
<evidence type="ECO:0000256" key="14">
    <source>
        <dbReference type="PROSITE-ProRule" id="PRU00886"/>
    </source>
</evidence>
<dbReference type="RefSeq" id="WP_338599330.1">
    <property type="nucleotide sequence ID" value="NZ_CP146016.1"/>
</dbReference>
<organism evidence="16 17">
    <name type="scientific">Sulfolobus tengchongensis</name>
    <dbReference type="NCBI Taxonomy" id="207809"/>
    <lineage>
        <taxon>Archaea</taxon>
        <taxon>Thermoproteota</taxon>
        <taxon>Thermoprotei</taxon>
        <taxon>Sulfolobales</taxon>
        <taxon>Sulfolobaceae</taxon>
        <taxon>Sulfolobus</taxon>
    </lineage>
</organism>
<reference evidence="16 17" key="1">
    <citation type="submission" date="2024-02" db="EMBL/GenBank/DDBJ databases">
        <title>STSV induces naive adaptation in Sulfolobus.</title>
        <authorList>
            <person name="Xiang X."/>
            <person name="Song M."/>
        </authorList>
    </citation>
    <scope>NUCLEOTIDE SEQUENCE [LARGE SCALE GENOMIC DNA]</scope>
    <source>
        <strain evidence="16 17">RT2</strain>
    </source>
</reference>
<feature type="binding site" evidence="14">
    <location>
        <begin position="29"/>
        <end position="35"/>
    </location>
    <ligand>
        <name>ATP</name>
        <dbReference type="ChEBI" id="CHEBI:30616"/>
    </ligand>
</feature>
<dbReference type="Proteomes" id="UP001432202">
    <property type="component" value="Chromosome"/>
</dbReference>
<dbReference type="InterPro" id="IPR001674">
    <property type="entry name" value="GMP_synth_C"/>
</dbReference>
<dbReference type="GO" id="GO:0005829">
    <property type="term" value="C:cytosol"/>
    <property type="evidence" value="ECO:0007669"/>
    <property type="project" value="TreeGrafter"/>
</dbReference>
<dbReference type="InterPro" id="IPR025777">
    <property type="entry name" value="GMPS_ATP_PPase_dom"/>
</dbReference>
<comment type="catalytic activity">
    <reaction evidence="12 13">
        <text>XMP + L-glutamine + ATP + H2O = GMP + L-glutamate + AMP + diphosphate + 2 H(+)</text>
        <dbReference type="Rhea" id="RHEA:11680"/>
        <dbReference type="ChEBI" id="CHEBI:15377"/>
        <dbReference type="ChEBI" id="CHEBI:15378"/>
        <dbReference type="ChEBI" id="CHEBI:29985"/>
        <dbReference type="ChEBI" id="CHEBI:30616"/>
        <dbReference type="ChEBI" id="CHEBI:33019"/>
        <dbReference type="ChEBI" id="CHEBI:57464"/>
        <dbReference type="ChEBI" id="CHEBI:58115"/>
        <dbReference type="ChEBI" id="CHEBI:58359"/>
        <dbReference type="ChEBI" id="CHEBI:456215"/>
        <dbReference type="EC" id="6.3.5.2"/>
    </reaction>
</comment>
<evidence type="ECO:0000256" key="11">
    <source>
        <dbReference type="ARBA" id="ARBA00030464"/>
    </source>
</evidence>
<keyword evidence="10 13" id="KW-0067">ATP-binding</keyword>
<evidence type="ECO:0000256" key="12">
    <source>
        <dbReference type="ARBA" id="ARBA00049404"/>
    </source>
</evidence>
<dbReference type="GO" id="GO:0005524">
    <property type="term" value="F:ATP binding"/>
    <property type="evidence" value="ECO:0007669"/>
    <property type="project" value="UniProtKB-UniRule"/>
</dbReference>
<comment type="subunit">
    <text evidence="3 13">Heterodimer composed of a glutamine amidotransferase subunit (A) and a GMP-binding subunit (B).</text>
</comment>
<evidence type="ECO:0000313" key="16">
    <source>
        <dbReference type="EMBL" id="WWQ59753.1"/>
    </source>
</evidence>
<dbReference type="InterPro" id="IPR026598">
    <property type="entry name" value="GMP_synthase_B"/>
</dbReference>
<dbReference type="InterPro" id="IPR022310">
    <property type="entry name" value="NAD/GMP_synthase"/>
</dbReference>